<organism evidence="2 3">
    <name type="scientific">Metschnikowia bicuspidata</name>
    <dbReference type="NCBI Taxonomy" id="27322"/>
    <lineage>
        <taxon>Eukaryota</taxon>
        <taxon>Fungi</taxon>
        <taxon>Dikarya</taxon>
        <taxon>Ascomycota</taxon>
        <taxon>Saccharomycotina</taxon>
        <taxon>Pichiomycetes</taxon>
        <taxon>Metschnikowiaceae</taxon>
        <taxon>Metschnikowia</taxon>
    </lineage>
</organism>
<protein>
    <recommendedName>
        <fullName evidence="1">Pyridoxamine 5'-phosphate oxidase Alr4036 family FMN-binding domain-containing protein</fullName>
    </recommendedName>
</protein>
<sequence>MIQLQYMAPWVPVFSTAQEAELAAKDYMPPFTVFLFATVDENGFPRNRTLAYRGYLFENKTNNVLTFTTDKRADKYHELMQNDKFEAVFYFERTRKQFRFRGKARIIDDKHTPKFDLTTIQPEHVMQENIRSSANSSDDDSDSSHDDDSLEMFVSSKTSLGAASTENKTYGSPQDAPLNFPIISPKLLEQIQQESSSFSISFTNLHELTVTEFCPPTRAEWDAEVTRIWKTLSKQLKLAFRGPDPMLLMDDEKHNLIDKISRGVDGKKEDSGMKNFAVVAMFIYYVDYYDMEKSRRCIYQKDENHLWSEHEVCP</sequence>
<dbReference type="PANTHER" id="PTHR28243:SF1">
    <property type="entry name" value="PYRIDOXAMINE 5'-PHOSPHATE OXIDASE ALR4036 FAMILY FMN-BINDING DOMAIN-CONTAINING PROTEIN"/>
    <property type="match status" value="1"/>
</dbReference>
<dbReference type="SUPFAM" id="SSF50475">
    <property type="entry name" value="FMN-binding split barrel"/>
    <property type="match status" value="1"/>
</dbReference>
<name>A0A4P9Z962_9ASCO</name>
<dbReference type="GO" id="GO:0010181">
    <property type="term" value="F:FMN binding"/>
    <property type="evidence" value="ECO:0007669"/>
    <property type="project" value="InterPro"/>
</dbReference>
<feature type="domain" description="Pyridoxamine 5'-phosphate oxidase Alr4036 family FMN-binding" evidence="1">
    <location>
        <begin position="7"/>
        <end position="107"/>
    </location>
</feature>
<evidence type="ECO:0000313" key="3">
    <source>
        <dbReference type="Proteomes" id="UP000268321"/>
    </source>
</evidence>
<keyword evidence="3" id="KW-1185">Reference proteome</keyword>
<proteinExistence type="predicted"/>
<dbReference type="InterPro" id="IPR024624">
    <property type="entry name" value="Pyridox_Oxase_Alr4036_FMN-bd"/>
</dbReference>
<dbReference type="Gene3D" id="2.30.110.10">
    <property type="entry name" value="Electron Transport, Fmn-binding Protein, Chain A"/>
    <property type="match status" value="1"/>
</dbReference>
<evidence type="ECO:0000259" key="1">
    <source>
        <dbReference type="Pfam" id="PF12766"/>
    </source>
</evidence>
<dbReference type="Proteomes" id="UP000268321">
    <property type="component" value="Unassembled WGS sequence"/>
</dbReference>
<reference evidence="3" key="1">
    <citation type="journal article" date="2018" name="Nat. Microbiol.">
        <title>Leveraging single-cell genomics to expand the fungal tree of life.</title>
        <authorList>
            <person name="Ahrendt S.R."/>
            <person name="Quandt C.A."/>
            <person name="Ciobanu D."/>
            <person name="Clum A."/>
            <person name="Salamov A."/>
            <person name="Andreopoulos B."/>
            <person name="Cheng J.F."/>
            <person name="Woyke T."/>
            <person name="Pelin A."/>
            <person name="Henrissat B."/>
            <person name="Reynolds N.K."/>
            <person name="Benny G.L."/>
            <person name="Smith M.E."/>
            <person name="James T.Y."/>
            <person name="Grigoriev I.V."/>
        </authorList>
    </citation>
    <scope>NUCLEOTIDE SEQUENCE [LARGE SCALE GENOMIC DNA]</scope>
    <source>
        <strain evidence="3">Baker2002</strain>
    </source>
</reference>
<dbReference type="OrthoDB" id="5394411at2759"/>
<dbReference type="Pfam" id="PF12766">
    <property type="entry name" value="Pyridox_oxase_2"/>
    <property type="match status" value="1"/>
</dbReference>
<accession>A0A4P9Z962</accession>
<dbReference type="AlphaFoldDB" id="A0A4P9Z962"/>
<evidence type="ECO:0000313" key="2">
    <source>
        <dbReference type="EMBL" id="RKP29246.1"/>
    </source>
</evidence>
<gene>
    <name evidence="2" type="ORF">METBISCDRAFT_19075</name>
</gene>
<dbReference type="PANTHER" id="PTHR28243">
    <property type="entry name" value="AGL049CP"/>
    <property type="match status" value="1"/>
</dbReference>
<dbReference type="InterPro" id="IPR012349">
    <property type="entry name" value="Split_barrel_FMN-bd"/>
</dbReference>
<dbReference type="EMBL" id="ML004498">
    <property type="protein sequence ID" value="RKP29246.1"/>
    <property type="molecule type" value="Genomic_DNA"/>
</dbReference>